<sequence>MALSFQRSALVLAMIVLAGCDQANVFAPAGSPPPSNSNPAITQTGTLTVRKSIEQLRSDQAALSNGIAAQQAQFNATRGQLAGDARSYAGLVSGINSRLQAGTTPGNPDLVNQWNAAQGKLDAVTIGVGSLNSLASQVTTQASVAGYLLENVRATYRIGGAVDADHRNLRAIEAETRRSMQQIDRLIVDLNAEIGRENTFLGRERSNLAALSYNVNVGRLGAPPGAGAGGQPGTVTPQPTRRPVPLQ</sequence>
<dbReference type="EMBL" id="JAHOPB010000001">
    <property type="protein sequence ID" value="MBU8872933.1"/>
    <property type="molecule type" value="Genomic_DNA"/>
</dbReference>
<proteinExistence type="predicted"/>
<gene>
    <name evidence="3" type="ORF">KQ910_04125</name>
</gene>
<evidence type="ECO:0000256" key="2">
    <source>
        <dbReference type="SAM" id="SignalP"/>
    </source>
</evidence>
<evidence type="ECO:0000313" key="3">
    <source>
        <dbReference type="EMBL" id="MBU8872933.1"/>
    </source>
</evidence>
<evidence type="ECO:0000313" key="4">
    <source>
        <dbReference type="Proteomes" id="UP000727907"/>
    </source>
</evidence>
<dbReference type="Proteomes" id="UP000727907">
    <property type="component" value="Unassembled WGS sequence"/>
</dbReference>
<name>A0ABS6IEB0_9HYPH</name>
<keyword evidence="4" id="KW-1185">Reference proteome</keyword>
<comment type="caution">
    <text evidence="3">The sequence shown here is derived from an EMBL/GenBank/DDBJ whole genome shotgun (WGS) entry which is preliminary data.</text>
</comment>
<dbReference type="PROSITE" id="PS51257">
    <property type="entry name" value="PROKAR_LIPOPROTEIN"/>
    <property type="match status" value="1"/>
</dbReference>
<keyword evidence="2" id="KW-0732">Signal</keyword>
<accession>A0ABS6IEB0</accession>
<feature type="region of interest" description="Disordered" evidence="1">
    <location>
        <begin position="222"/>
        <end position="247"/>
    </location>
</feature>
<reference evidence="3 4" key="1">
    <citation type="submission" date="2021-06" db="EMBL/GenBank/DDBJ databases">
        <authorList>
            <person name="Lee D.H."/>
        </authorList>
    </citation>
    <scope>NUCLEOTIDE SEQUENCE [LARGE SCALE GENOMIC DNA]</scope>
    <source>
        <strain evidence="3 4">MMS21-HV4-11</strain>
    </source>
</reference>
<dbReference type="RefSeq" id="WP_216957208.1">
    <property type="nucleotide sequence ID" value="NZ_JAHOPB010000001.1"/>
</dbReference>
<feature type="signal peptide" evidence="2">
    <location>
        <begin position="1"/>
        <end position="23"/>
    </location>
</feature>
<feature type="chain" id="PRO_5046115764" evidence="2">
    <location>
        <begin position="24"/>
        <end position="247"/>
    </location>
</feature>
<evidence type="ECO:0000256" key="1">
    <source>
        <dbReference type="SAM" id="MobiDB-lite"/>
    </source>
</evidence>
<protein>
    <submittedName>
        <fullName evidence="3">Uncharacterized protein</fullName>
    </submittedName>
</protein>
<organism evidence="3 4">
    <name type="scientific">Reyranella humidisoli</name>
    <dbReference type="NCBI Taxonomy" id="2849149"/>
    <lineage>
        <taxon>Bacteria</taxon>
        <taxon>Pseudomonadati</taxon>
        <taxon>Pseudomonadota</taxon>
        <taxon>Alphaproteobacteria</taxon>
        <taxon>Hyphomicrobiales</taxon>
        <taxon>Reyranellaceae</taxon>
        <taxon>Reyranella</taxon>
    </lineage>
</organism>